<feature type="compositionally biased region" description="Basic residues" evidence="7">
    <location>
        <begin position="788"/>
        <end position="797"/>
    </location>
</feature>
<reference evidence="11" key="1">
    <citation type="submission" date="2025-08" db="UniProtKB">
        <authorList>
            <consortium name="RefSeq"/>
        </authorList>
    </citation>
    <scope>IDENTIFICATION</scope>
    <source>
        <tissue evidence="11">Gonads</tissue>
    </source>
</reference>
<feature type="domain" description="C2H2-type" evidence="8">
    <location>
        <begin position="958"/>
        <end position="986"/>
    </location>
</feature>
<dbReference type="GO" id="GO:0005634">
    <property type="term" value="C:nucleus"/>
    <property type="evidence" value="ECO:0007669"/>
    <property type="project" value="InterPro"/>
</dbReference>
<evidence type="ECO:0000256" key="2">
    <source>
        <dbReference type="ARBA" id="ARBA00022737"/>
    </source>
</evidence>
<name>A0A6J2Y4T0_SITOR</name>
<evidence type="ECO:0000256" key="1">
    <source>
        <dbReference type="ARBA" id="ARBA00022723"/>
    </source>
</evidence>
<gene>
    <name evidence="11" type="primary">LOC115884387</name>
</gene>
<dbReference type="GO" id="GO:0045944">
    <property type="term" value="P:positive regulation of transcription by RNA polymerase II"/>
    <property type="evidence" value="ECO:0007669"/>
    <property type="project" value="TreeGrafter"/>
</dbReference>
<evidence type="ECO:0000313" key="11">
    <source>
        <dbReference type="RefSeq" id="XP_030758808.1"/>
    </source>
</evidence>
<feature type="binding site" evidence="6">
    <location>
        <position position="146"/>
    </location>
    <ligand>
        <name>Zn(2+)</name>
        <dbReference type="ChEBI" id="CHEBI:29105"/>
    </ligand>
</feature>
<feature type="compositionally biased region" description="Polar residues" evidence="7">
    <location>
        <begin position="671"/>
        <end position="681"/>
    </location>
</feature>
<dbReference type="SMART" id="SM00868">
    <property type="entry name" value="zf-AD"/>
    <property type="match status" value="2"/>
</dbReference>
<feature type="region of interest" description="Disordered" evidence="7">
    <location>
        <begin position="768"/>
        <end position="806"/>
    </location>
</feature>
<dbReference type="InterPro" id="IPR017956">
    <property type="entry name" value="AT_hook_DNA-bd_motif"/>
</dbReference>
<evidence type="ECO:0000259" key="8">
    <source>
        <dbReference type="PROSITE" id="PS50157"/>
    </source>
</evidence>
<dbReference type="SMART" id="SM00355">
    <property type="entry name" value="ZnF_C2H2"/>
    <property type="match status" value="8"/>
</dbReference>
<feature type="compositionally biased region" description="Basic residues" evidence="7">
    <location>
        <begin position="525"/>
        <end position="534"/>
    </location>
</feature>
<evidence type="ECO:0000256" key="6">
    <source>
        <dbReference type="PROSITE-ProRule" id="PRU01263"/>
    </source>
</evidence>
<dbReference type="PANTHER" id="PTHR24403">
    <property type="entry name" value="ZINC FINGER PROTEIN"/>
    <property type="match status" value="1"/>
</dbReference>
<evidence type="ECO:0000259" key="9">
    <source>
        <dbReference type="PROSITE" id="PS51915"/>
    </source>
</evidence>
<evidence type="ECO:0000256" key="5">
    <source>
        <dbReference type="PROSITE-ProRule" id="PRU00042"/>
    </source>
</evidence>
<evidence type="ECO:0000256" key="4">
    <source>
        <dbReference type="ARBA" id="ARBA00022833"/>
    </source>
</evidence>
<dbReference type="SMART" id="SM00384">
    <property type="entry name" value="AT_hook"/>
    <property type="match status" value="4"/>
</dbReference>
<dbReference type="RefSeq" id="XP_030758808.1">
    <property type="nucleotide sequence ID" value="XM_030902948.1"/>
</dbReference>
<evidence type="ECO:0000313" key="10">
    <source>
        <dbReference type="Proteomes" id="UP000504635"/>
    </source>
</evidence>
<dbReference type="GeneID" id="115884387"/>
<dbReference type="InterPro" id="IPR050688">
    <property type="entry name" value="Zinc_finger/UBP_domain"/>
</dbReference>
<dbReference type="Gene3D" id="3.30.160.60">
    <property type="entry name" value="Classic Zinc Finger"/>
    <property type="match status" value="3"/>
</dbReference>
<keyword evidence="3 5" id="KW-0863">Zinc-finger</keyword>
<keyword evidence="2" id="KW-0677">Repeat</keyword>
<keyword evidence="4 6" id="KW-0862">Zinc</keyword>
<dbReference type="PROSITE" id="PS50157">
    <property type="entry name" value="ZINC_FINGER_C2H2_2"/>
    <property type="match status" value="1"/>
</dbReference>
<feature type="domain" description="ZAD" evidence="9">
    <location>
        <begin position="99"/>
        <end position="170"/>
    </location>
</feature>
<organism evidence="10 11">
    <name type="scientific">Sitophilus oryzae</name>
    <name type="common">Rice weevil</name>
    <name type="synonym">Curculio oryzae</name>
    <dbReference type="NCBI Taxonomy" id="7048"/>
    <lineage>
        <taxon>Eukaryota</taxon>
        <taxon>Metazoa</taxon>
        <taxon>Ecdysozoa</taxon>
        <taxon>Arthropoda</taxon>
        <taxon>Hexapoda</taxon>
        <taxon>Insecta</taxon>
        <taxon>Pterygota</taxon>
        <taxon>Neoptera</taxon>
        <taxon>Endopterygota</taxon>
        <taxon>Coleoptera</taxon>
        <taxon>Polyphaga</taxon>
        <taxon>Cucujiformia</taxon>
        <taxon>Curculionidae</taxon>
        <taxon>Dryophthorinae</taxon>
        <taxon>Sitophilus</taxon>
    </lineage>
</organism>
<dbReference type="PROSITE" id="PS51915">
    <property type="entry name" value="ZAD"/>
    <property type="match status" value="1"/>
</dbReference>
<feature type="compositionally biased region" description="Polar residues" evidence="7">
    <location>
        <begin position="510"/>
        <end position="522"/>
    </location>
</feature>
<dbReference type="AlphaFoldDB" id="A0A6J2Y4T0"/>
<feature type="binding site" evidence="6">
    <location>
        <position position="101"/>
    </location>
    <ligand>
        <name>Zn(2+)</name>
        <dbReference type="ChEBI" id="CHEBI:29105"/>
    </ligand>
</feature>
<feature type="region of interest" description="Disordered" evidence="7">
    <location>
        <begin position="498"/>
        <end position="685"/>
    </location>
</feature>
<feature type="compositionally biased region" description="Basic and acidic residues" evidence="7">
    <location>
        <begin position="540"/>
        <end position="549"/>
    </location>
</feature>
<feature type="compositionally biased region" description="Basic and acidic residues" evidence="7">
    <location>
        <begin position="609"/>
        <end position="621"/>
    </location>
</feature>
<accession>A0A6J2Y4T0</accession>
<evidence type="ECO:0000256" key="3">
    <source>
        <dbReference type="ARBA" id="ARBA00022771"/>
    </source>
</evidence>
<dbReference type="GO" id="GO:0003677">
    <property type="term" value="F:DNA binding"/>
    <property type="evidence" value="ECO:0007669"/>
    <property type="project" value="InterPro"/>
</dbReference>
<dbReference type="InterPro" id="IPR013087">
    <property type="entry name" value="Znf_C2H2_type"/>
</dbReference>
<dbReference type="InterPro" id="IPR012934">
    <property type="entry name" value="Znf_AD"/>
</dbReference>
<feature type="binding site" evidence="6">
    <location>
        <position position="104"/>
    </location>
    <ligand>
        <name>Zn(2+)</name>
        <dbReference type="ChEBI" id="CHEBI:29105"/>
    </ligand>
</feature>
<dbReference type="KEGG" id="soy:115884387"/>
<feature type="binding site" evidence="6">
    <location>
        <position position="143"/>
    </location>
    <ligand>
        <name>Zn(2+)</name>
        <dbReference type="ChEBI" id="CHEBI:29105"/>
    </ligand>
</feature>
<dbReference type="Proteomes" id="UP000504635">
    <property type="component" value="Unplaced"/>
</dbReference>
<dbReference type="OrthoDB" id="3561125at2759"/>
<keyword evidence="1 6" id="KW-0479">Metal-binding</keyword>
<feature type="compositionally biased region" description="Basic and acidic residues" evidence="7">
    <location>
        <begin position="651"/>
        <end position="666"/>
    </location>
</feature>
<feature type="compositionally biased region" description="Basic and acidic residues" evidence="7">
    <location>
        <begin position="564"/>
        <end position="585"/>
    </location>
</feature>
<dbReference type="PANTHER" id="PTHR24403:SF67">
    <property type="entry name" value="FI01116P-RELATED"/>
    <property type="match status" value="1"/>
</dbReference>
<dbReference type="GO" id="GO:0008270">
    <property type="term" value="F:zinc ion binding"/>
    <property type="evidence" value="ECO:0007669"/>
    <property type="project" value="UniProtKB-UniRule"/>
</dbReference>
<dbReference type="InParanoid" id="A0A6J2Y4T0"/>
<feature type="compositionally biased region" description="Basic residues" evidence="7">
    <location>
        <begin position="633"/>
        <end position="643"/>
    </location>
</feature>
<protein>
    <submittedName>
        <fullName evidence="11">Uncharacterized protein LOC115884387</fullName>
    </submittedName>
</protein>
<sequence>MDEEPNICRLCLEIIGENISFTPLQHNNAVIQNLNLICFSTIKNLQITKNPIICEQCNKKLRIFTTFKQNIINNEFKIQSNEKNRQNAFLQSISNDVDKICRLCLKISDDKNKFYTTLKERNSLIKNCKICLNANLKNPSKICQVCEEILESLAAFTDNCDEKERKLVSAASEKGILNCSDLVDIFNLKQAKKLNKTCSEGNNNLKQVGLSVKRKTKLNIGSNALKNTIERVKSNLKTQCEESHEKSSSKVKKENLKQIKITDMAHTSKTSKNTVIPGVEVKKTHRTYVKKDTTKNKVPNIRKHLKILNEIRKSLTLDTTYIDADTTDVGDVTLQSLEDYNPEINGIQELSDLLDTQTGKTSGKDNAVIIMNFQIKPSNTILDLKSDDVDDCGSDKSEVLEESVDEVEIELNIDELSKNIQDKINLNNAVEVGEKQTEKSHNTGNIRIHHQIVVKKSEEDLEQKVSKIIVQKEDVSPKIELQHEKVQEAVVQKDVVKGKRGRKRKIPLQEESSATPLTTAQKPVTKGKRGRPRKYPLPENIDKVVEVPKKGKRGRPRKYPLPENMERVENVSEEKKEYECEEKNIEITAQKVVTKGKRGRKRKIPLQESDDKVQSVDKEIPESTAQQEEVPKVPKKRGRKRKIPLPENTETPEKVTEEKDKEESKPEVTAPKQQRTETANNEAPIVQILDVLETSQSEISPESDNVIQPNENEEVIMINEVSDFDKIDTQKEVKNEAKPFDVTIIRRKKKTVVNRAELDKTWQKLTGKVTDTEEQQESSPEAKPAVKVPKKRGPKRKPSSELKKNKLKKKVVYHQCPCCSFKTTSKLSLIQHKYIHNVLGNFSEYQCSQCQFRTSVEELFTQHMMTTHISSQLIFGCIFCDAFTSKRKHPMMNHVLLQHDDKDVANMFYCCVMNKDTSDEYFECFQCHFQSVEEAVMPDHVIDHNQDVPIKNPEVPMFRCQRCSYSTKSEEMLQRHMDIKHDTESIMIKQEEPEVELLLCDMCPYRTIHKRSLANHKNKKHPPHVKNPSTTTKPNTGKQFFCASCDYSTFRKVNIARHVLVHMTKQNVEYFECNHCYFETKHRRSFTRHMEARHRVLV</sequence>
<proteinExistence type="predicted"/>
<feature type="compositionally biased region" description="Basic residues" evidence="7">
    <location>
        <begin position="594"/>
        <end position="604"/>
    </location>
</feature>
<keyword evidence="10" id="KW-1185">Reference proteome</keyword>
<evidence type="ECO:0000256" key="7">
    <source>
        <dbReference type="SAM" id="MobiDB-lite"/>
    </source>
</evidence>